<evidence type="ECO:0000259" key="2">
    <source>
        <dbReference type="SMART" id="SM01235"/>
    </source>
</evidence>
<dbReference type="SMART" id="SM01235">
    <property type="entry name" value="Haem_bd"/>
    <property type="match status" value="1"/>
</dbReference>
<keyword evidence="1" id="KW-0732">Signal</keyword>
<reference evidence="4" key="1">
    <citation type="journal article" date="2019" name="Int. J. Syst. Evol. Microbiol.">
        <title>The Global Catalogue of Microorganisms (GCM) 10K type strain sequencing project: providing services to taxonomists for standard genome sequencing and annotation.</title>
        <authorList>
            <consortium name="The Broad Institute Genomics Platform"/>
            <consortium name="The Broad Institute Genome Sequencing Center for Infectious Disease"/>
            <person name="Wu L."/>
            <person name="Ma J."/>
        </authorList>
    </citation>
    <scope>NUCLEOTIDE SEQUENCE [LARGE SCALE GENOMIC DNA]</scope>
    <source>
        <strain evidence="4">CECT 8979</strain>
    </source>
</reference>
<dbReference type="Proteomes" id="UP001595812">
    <property type="component" value="Unassembled WGS sequence"/>
</dbReference>
<organism evidence="3 4">
    <name type="scientific">Winogradskyella maritima</name>
    <dbReference type="NCBI Taxonomy" id="1517766"/>
    <lineage>
        <taxon>Bacteria</taxon>
        <taxon>Pseudomonadati</taxon>
        <taxon>Bacteroidota</taxon>
        <taxon>Flavobacteriia</taxon>
        <taxon>Flavobacteriales</taxon>
        <taxon>Flavobacteriaceae</taxon>
        <taxon>Winogradskyella</taxon>
    </lineage>
</organism>
<evidence type="ECO:0000313" key="3">
    <source>
        <dbReference type="EMBL" id="MFC3877421.1"/>
    </source>
</evidence>
<dbReference type="InterPro" id="IPR036909">
    <property type="entry name" value="Cyt_c-like_dom_sf"/>
</dbReference>
<comment type="caution">
    <text evidence="3">The sequence shown here is derived from an EMBL/GenBank/DDBJ whole genome shotgun (WGS) entry which is preliminary data.</text>
</comment>
<accession>A0ABV8AH56</accession>
<dbReference type="RefSeq" id="WP_386099676.1">
    <property type="nucleotide sequence ID" value="NZ_JBHSAT010000004.1"/>
</dbReference>
<keyword evidence="4" id="KW-1185">Reference proteome</keyword>
<sequence length="159" mass="18234">MKILKKIGLVLLVAFVIAQFFRPDKNSGDPDSVNAFLAETKPPTEVKAVLKTACFDCHSDNTTYPWYNNITPVNFWLAEHINDGKKHFDVSKWNDYSLKKKDHKIEELIEFVERGEMPLNSYTWTHAEARLSEAQVEAMINWAKSVRSSYALQMAAPIK</sequence>
<feature type="chain" id="PRO_5046595200" evidence="1">
    <location>
        <begin position="19"/>
        <end position="159"/>
    </location>
</feature>
<proteinExistence type="predicted"/>
<evidence type="ECO:0000256" key="1">
    <source>
        <dbReference type="SAM" id="SignalP"/>
    </source>
</evidence>
<name>A0ABV8AH56_9FLAO</name>
<dbReference type="EMBL" id="JBHSAT010000004">
    <property type="protein sequence ID" value="MFC3877421.1"/>
    <property type="molecule type" value="Genomic_DNA"/>
</dbReference>
<dbReference type="SUPFAM" id="SSF46626">
    <property type="entry name" value="Cytochrome c"/>
    <property type="match status" value="1"/>
</dbReference>
<evidence type="ECO:0000313" key="4">
    <source>
        <dbReference type="Proteomes" id="UP001595812"/>
    </source>
</evidence>
<dbReference type="Pfam" id="PF14376">
    <property type="entry name" value="Haem_bd"/>
    <property type="match status" value="1"/>
</dbReference>
<protein>
    <submittedName>
        <fullName evidence="3">Heme-binding domain-containing protein</fullName>
    </submittedName>
</protein>
<dbReference type="InterPro" id="IPR025992">
    <property type="entry name" value="Haem-bd"/>
</dbReference>
<feature type="domain" description="Haem-binding" evidence="2">
    <location>
        <begin position="12"/>
        <end position="147"/>
    </location>
</feature>
<gene>
    <name evidence="3" type="ORF">ACFOSX_09275</name>
</gene>
<feature type="signal peptide" evidence="1">
    <location>
        <begin position="1"/>
        <end position="18"/>
    </location>
</feature>